<keyword evidence="1" id="KW-0805">Transcription regulation</keyword>
<evidence type="ECO:0000313" key="6">
    <source>
        <dbReference type="Proteomes" id="UP000265354"/>
    </source>
</evidence>
<dbReference type="EMBL" id="BGZL01000001">
    <property type="protein sequence ID" value="GBP99018.1"/>
    <property type="molecule type" value="Genomic_DNA"/>
</dbReference>
<dbReference type="InterPro" id="IPR036388">
    <property type="entry name" value="WH-like_DNA-bd_sf"/>
</dbReference>
<feature type="domain" description="HTH marR-type" evidence="4">
    <location>
        <begin position="1"/>
        <end position="159"/>
    </location>
</feature>
<dbReference type="InterPro" id="IPR039422">
    <property type="entry name" value="MarR/SlyA-like"/>
</dbReference>
<dbReference type="SMART" id="SM00347">
    <property type="entry name" value="HTH_MARR"/>
    <property type="match status" value="1"/>
</dbReference>
<evidence type="ECO:0000256" key="3">
    <source>
        <dbReference type="ARBA" id="ARBA00023163"/>
    </source>
</evidence>
<reference evidence="5 6" key="1">
    <citation type="submission" date="2018-07" db="EMBL/GenBank/DDBJ databases">
        <title>Whole Genome Shotgun Sequence of Streptomyces spongiicola strain 531S.</title>
        <authorList>
            <person name="Dohra H."/>
            <person name="Kodani S."/>
        </authorList>
    </citation>
    <scope>NUCLEOTIDE SEQUENCE [LARGE SCALE GENOMIC DNA]</scope>
    <source>
        <strain evidence="5 6">531S</strain>
    </source>
</reference>
<dbReference type="GO" id="GO:0006950">
    <property type="term" value="P:response to stress"/>
    <property type="evidence" value="ECO:0007669"/>
    <property type="project" value="TreeGrafter"/>
</dbReference>
<keyword evidence="3" id="KW-0804">Transcription</keyword>
<dbReference type="GO" id="GO:0003700">
    <property type="term" value="F:DNA-binding transcription factor activity"/>
    <property type="evidence" value="ECO:0007669"/>
    <property type="project" value="InterPro"/>
</dbReference>
<evidence type="ECO:0000256" key="2">
    <source>
        <dbReference type="ARBA" id="ARBA00023125"/>
    </source>
</evidence>
<dbReference type="GO" id="GO:0003677">
    <property type="term" value="F:DNA binding"/>
    <property type="evidence" value="ECO:0007669"/>
    <property type="project" value="UniProtKB-KW"/>
</dbReference>
<gene>
    <name evidence="5" type="ORF">SSP531S_04120</name>
</gene>
<sequence>MADIADIADMECHGMSTSPAPRSRRATGAARAACDVIEMLEILWERGRDTVSAVSASQLRVLYSLEHADGINLRTLGDVLGSAPSSVSRLCDRLEAMGLVERTPSPVSRRELTIRLTGHGTAYLSELRSQREEVLLAAVQAMDPASRAALLEGLHGFRQAVVADAAQESGPDGGSARPR</sequence>
<dbReference type="PROSITE" id="PS50995">
    <property type="entry name" value="HTH_MARR_2"/>
    <property type="match status" value="1"/>
</dbReference>
<dbReference type="PROSITE" id="PS01117">
    <property type="entry name" value="HTH_MARR_1"/>
    <property type="match status" value="1"/>
</dbReference>
<dbReference type="Gene3D" id="1.10.10.10">
    <property type="entry name" value="Winged helix-like DNA-binding domain superfamily/Winged helix DNA-binding domain"/>
    <property type="match status" value="1"/>
</dbReference>
<dbReference type="PANTHER" id="PTHR33164">
    <property type="entry name" value="TRANSCRIPTIONAL REGULATOR, MARR FAMILY"/>
    <property type="match status" value="1"/>
</dbReference>
<accession>A0A388SR29</accession>
<proteinExistence type="predicted"/>
<dbReference type="Pfam" id="PF01047">
    <property type="entry name" value="MarR"/>
    <property type="match status" value="1"/>
</dbReference>
<protein>
    <submittedName>
        <fullName evidence="5">MarR family transcriptional regulator</fullName>
    </submittedName>
</protein>
<dbReference type="AlphaFoldDB" id="A0A388SR29"/>
<dbReference type="InterPro" id="IPR000835">
    <property type="entry name" value="HTH_MarR-typ"/>
</dbReference>
<organism evidence="5 6">
    <name type="scientific">Streptomyces spongiicola</name>
    <dbReference type="NCBI Taxonomy" id="1690221"/>
    <lineage>
        <taxon>Bacteria</taxon>
        <taxon>Bacillati</taxon>
        <taxon>Actinomycetota</taxon>
        <taxon>Actinomycetes</taxon>
        <taxon>Kitasatosporales</taxon>
        <taxon>Streptomycetaceae</taxon>
        <taxon>Streptomyces</taxon>
    </lineage>
</organism>
<evidence type="ECO:0000259" key="4">
    <source>
        <dbReference type="PROSITE" id="PS50995"/>
    </source>
</evidence>
<name>A0A388SR29_9ACTN</name>
<dbReference type="InterPro" id="IPR023187">
    <property type="entry name" value="Tscrpt_reg_MarR-type_CS"/>
</dbReference>
<evidence type="ECO:0000313" key="5">
    <source>
        <dbReference type="EMBL" id="GBP99018.1"/>
    </source>
</evidence>
<dbReference type="PANTHER" id="PTHR33164:SF103">
    <property type="entry name" value="REGULATORY PROTEIN MARR"/>
    <property type="match status" value="1"/>
</dbReference>
<dbReference type="SUPFAM" id="SSF46785">
    <property type="entry name" value="Winged helix' DNA-binding domain"/>
    <property type="match status" value="1"/>
</dbReference>
<keyword evidence="2" id="KW-0238">DNA-binding</keyword>
<dbReference type="Proteomes" id="UP000265354">
    <property type="component" value="Unassembled WGS sequence"/>
</dbReference>
<comment type="caution">
    <text evidence="5">The sequence shown here is derived from an EMBL/GenBank/DDBJ whole genome shotgun (WGS) entry which is preliminary data.</text>
</comment>
<evidence type="ECO:0000256" key="1">
    <source>
        <dbReference type="ARBA" id="ARBA00023015"/>
    </source>
</evidence>
<dbReference type="InterPro" id="IPR036390">
    <property type="entry name" value="WH_DNA-bd_sf"/>
</dbReference>